<dbReference type="GO" id="GO:0016192">
    <property type="term" value="P:vesicle-mediated transport"/>
    <property type="evidence" value="ECO:0007669"/>
    <property type="project" value="InterPro"/>
</dbReference>
<dbReference type="Pfam" id="PF00995">
    <property type="entry name" value="Sec1"/>
    <property type="match status" value="1"/>
</dbReference>
<dbReference type="InParanoid" id="I3EIA9"/>
<dbReference type="OrthoDB" id="10251230at2759"/>
<dbReference type="EMBL" id="GL870877">
    <property type="protein sequence ID" value="EIJ88956.1"/>
    <property type="molecule type" value="Genomic_DNA"/>
</dbReference>
<protein>
    <recommendedName>
        <fullName evidence="4">Sec1 family protein</fullName>
    </recommendedName>
</protein>
<comment type="similarity">
    <text evidence="1">Belongs to the STXBP/unc-18/SEC1 family.</text>
</comment>
<evidence type="ECO:0000313" key="2">
    <source>
        <dbReference type="EMBL" id="EIJ88956.1"/>
    </source>
</evidence>
<organism evidence="2 3">
    <name type="scientific">Nematocida parisii (strain ERTm3)</name>
    <name type="common">Nematode killer fungus</name>
    <dbReference type="NCBI Taxonomy" id="935791"/>
    <lineage>
        <taxon>Eukaryota</taxon>
        <taxon>Fungi</taxon>
        <taxon>Fungi incertae sedis</taxon>
        <taxon>Microsporidia</taxon>
        <taxon>Nematocida</taxon>
    </lineage>
</organism>
<dbReference type="VEuPathDB" id="MicrosporidiaDB:NEQG_00775"/>
<reference evidence="2" key="1">
    <citation type="submission" date="2011-01" db="EMBL/GenBank/DDBJ databases">
        <title>The Genome Sequence of Nematocida parisii strain ERTm3.</title>
        <authorList>
            <consortium name="The Broad Institute Genome Sequencing Platform"/>
            <consortium name="The Broad Institute Genome Sequencing Center for Infectious Disease"/>
            <person name="Cuomo C."/>
            <person name="Troemel E."/>
            <person name="Young S.K."/>
            <person name="Zeng Q."/>
            <person name="Gargeya S."/>
            <person name="Fitzgerald M."/>
            <person name="Haas B."/>
            <person name="Abouelleil A."/>
            <person name="Alvarado L."/>
            <person name="Arachchi H.M."/>
            <person name="Berlin A."/>
            <person name="Chapman S.B."/>
            <person name="Gearin G."/>
            <person name="Goldberg J."/>
            <person name="Griggs A."/>
            <person name="Gujja S."/>
            <person name="Hansen M."/>
            <person name="Heiman D."/>
            <person name="Howarth C."/>
            <person name="Larimer J."/>
            <person name="Lui A."/>
            <person name="MacDonald P.J.P."/>
            <person name="McCowen C."/>
            <person name="Montmayeur A."/>
            <person name="Murphy C."/>
            <person name="Neiman D."/>
            <person name="Pearson M."/>
            <person name="Priest M."/>
            <person name="Roberts A."/>
            <person name="Saif S."/>
            <person name="Shea T."/>
            <person name="Sisk P."/>
            <person name="Stolte C."/>
            <person name="Sykes S."/>
            <person name="Wortman J."/>
            <person name="Nusbaum C."/>
            <person name="Birren B."/>
        </authorList>
    </citation>
    <scope>NUCLEOTIDE SEQUENCE</scope>
    <source>
        <strain evidence="2">ERTm3</strain>
    </source>
</reference>
<keyword evidence="3" id="KW-1185">Reference proteome</keyword>
<dbReference type="PIRSF" id="PIRSF005715">
    <property type="entry name" value="VPS45_Sec1"/>
    <property type="match status" value="1"/>
</dbReference>
<dbReference type="Gene3D" id="3.40.50.2060">
    <property type="match status" value="1"/>
</dbReference>
<sequence>MLRERQAQELSGLLKGESFEWSVLILDKDGQDVISPLFIMTDLMEMGIVQCLKMEDIREQNLETRAVYLIKETEENISRILEDVKMQLYSKIEILFTGIISTSLLKDLAFKAAALKEASRIVRITDAITNISLLHESIYTMNMTKSFVETVQLAQKYITTGKDSCAERAMEEHYRALSNNSIDDSLTLSKEEVMNEHGEYFDKIVMGLSSVFKNGLAPAVFYNHPIAKKVSSELLDRLSDISEVMEKQRPNKPKKMKRPLLVILTRGEDLVTPLYHTNTYGAMLNEIFDFSLNKLVIHNPISKPQEKKEKETYNLNRYDTLYNDNIHEPFTTVVDRVNEDLQAYKELSQSASINMATGNDDMVRSLIQLPDLLGKNRLLYNHMNIVLNAIKIIQQKHLDELFAVEDGNALDMPEVEEIINKVELNDLIRLCAVVFSKFNKHYAEVSALAGKRVKNSKVLKYIENNTVQHSTRKKILHNIKKMIGVQKDGIIKRVDEVWSGKTEDFSSLNIFILGGGTYDEYTAVLEYGKAHKIEVTYGSTEIFSANSFMAQIDEIA</sequence>
<dbReference type="AlphaFoldDB" id="I3EIA9"/>
<evidence type="ECO:0000313" key="3">
    <source>
        <dbReference type="Proteomes" id="UP000002872"/>
    </source>
</evidence>
<dbReference type="Gene3D" id="3.40.50.1910">
    <property type="match status" value="1"/>
</dbReference>
<name>I3EIA9_NEMP3</name>
<proteinExistence type="inferred from homology"/>
<dbReference type="HOGENOM" id="CLU_490089_0_0_1"/>
<evidence type="ECO:0000256" key="1">
    <source>
        <dbReference type="ARBA" id="ARBA00009884"/>
    </source>
</evidence>
<dbReference type="InterPro" id="IPR043127">
    <property type="entry name" value="Sec-1-like_dom3a"/>
</dbReference>
<evidence type="ECO:0008006" key="4">
    <source>
        <dbReference type="Google" id="ProtNLM"/>
    </source>
</evidence>
<dbReference type="InterPro" id="IPR043154">
    <property type="entry name" value="Sec-1-like_dom1"/>
</dbReference>
<dbReference type="FunCoup" id="I3EIA9">
    <property type="interactions" value="290"/>
</dbReference>
<dbReference type="InterPro" id="IPR027482">
    <property type="entry name" value="Sec1-like_dom2"/>
</dbReference>
<dbReference type="PANTHER" id="PTHR11679">
    <property type="entry name" value="VESICLE PROTEIN SORTING-ASSOCIATED"/>
    <property type="match status" value="1"/>
</dbReference>
<dbReference type="OMA" id="DAHMSIC"/>
<dbReference type="STRING" id="935791.I3EIA9"/>
<accession>I3EIA9</accession>
<dbReference type="Proteomes" id="UP000002872">
    <property type="component" value="Unassembled WGS sequence"/>
</dbReference>
<dbReference type="InterPro" id="IPR001619">
    <property type="entry name" value="Sec1-like"/>
</dbReference>
<gene>
    <name evidence="2" type="ORF">NEQG_00775</name>
</gene>
<dbReference type="SUPFAM" id="SSF56815">
    <property type="entry name" value="Sec1/munc18-like (SM) proteins"/>
    <property type="match status" value="1"/>
</dbReference>
<dbReference type="Gene3D" id="3.90.830.10">
    <property type="entry name" value="Syntaxin Binding Protein 1, Chain A, domain 2"/>
    <property type="match status" value="1"/>
</dbReference>
<dbReference type="InterPro" id="IPR036045">
    <property type="entry name" value="Sec1-like_sf"/>
</dbReference>